<feature type="domain" description="Beta-lactamase-related" evidence="1">
    <location>
        <begin position="10"/>
        <end position="359"/>
    </location>
</feature>
<dbReference type="Pfam" id="PF00144">
    <property type="entry name" value="Beta-lactamase"/>
    <property type="match status" value="1"/>
</dbReference>
<dbReference type="Proteomes" id="UP000050331">
    <property type="component" value="Chromosome"/>
</dbReference>
<keyword evidence="3" id="KW-1185">Reference proteome</keyword>
<name>A0A0U3NPY7_9BACI</name>
<evidence type="ECO:0000259" key="1">
    <source>
        <dbReference type="Pfam" id="PF00144"/>
    </source>
</evidence>
<gene>
    <name evidence="2" type="ORF">AOX59_09215</name>
</gene>
<dbReference type="STRING" id="1472767.AOX59_09215"/>
<evidence type="ECO:0000313" key="3">
    <source>
        <dbReference type="Proteomes" id="UP000050331"/>
    </source>
</evidence>
<organism evidence="2 3">
    <name type="scientific">Lentibacillus amyloliquefaciens</name>
    <dbReference type="NCBI Taxonomy" id="1472767"/>
    <lineage>
        <taxon>Bacteria</taxon>
        <taxon>Bacillati</taxon>
        <taxon>Bacillota</taxon>
        <taxon>Bacilli</taxon>
        <taxon>Bacillales</taxon>
        <taxon>Bacillaceae</taxon>
        <taxon>Lentibacillus</taxon>
    </lineage>
</organism>
<dbReference type="PANTHER" id="PTHR46825:SF9">
    <property type="entry name" value="BETA-LACTAMASE-RELATED DOMAIN-CONTAINING PROTEIN"/>
    <property type="match status" value="1"/>
</dbReference>
<dbReference type="SUPFAM" id="SSF56601">
    <property type="entry name" value="beta-lactamase/transpeptidase-like"/>
    <property type="match status" value="1"/>
</dbReference>
<sequence length="476" mass="52923">MKQETGIHDFERYCDEILKKYKVPGFAIGLAKDGELSYEKGFGFRNIEAKLPLSPNTVFGVGSITKAFTAVAILQLQEKGKLNVNDPVIEYLPELKTPNEEQTKQMTIHHFLTHSSGLPPLATLMGAIRKSMEKDPKLEEDQQQENPLDAIQAIDTHSELMNAIAKSEFTPLGAPGTEFSYSNDAYALLGAIIERISGQPYEQYVQENILEPAGMQHSVFHYEDLKGYENIAVLYDMRKKDGEDIIFRSNNPWDAPAMRAAGFLKSTVNDMLKFANMIRNAGEVGHVRVLSPESVASMTTPYIQCAHGTYYGYGLMITPDFFGYKLIQHGGDIKGVTAQMNILPELGLTGISLANLAGAPSSKLLFGAFAGYLGKPIDESHLNVEVVDLTLESLKEFEGTFISGDGMKNEFYVEDGSLHLATAGLTDAVLKPIGDDQFLFTMRELDTTIRFVRDENKNIHRVEFAFRQIPKVEEEK</sequence>
<dbReference type="AlphaFoldDB" id="A0A0U3NPY7"/>
<dbReference type="PANTHER" id="PTHR46825">
    <property type="entry name" value="D-ALANYL-D-ALANINE-CARBOXYPEPTIDASE/ENDOPEPTIDASE AMPH"/>
    <property type="match status" value="1"/>
</dbReference>
<dbReference type="OrthoDB" id="9803467at2"/>
<dbReference type="EMBL" id="CP013862">
    <property type="protein sequence ID" value="ALX48779.1"/>
    <property type="molecule type" value="Genomic_DNA"/>
</dbReference>
<dbReference type="Gene3D" id="3.40.710.10">
    <property type="entry name" value="DD-peptidase/beta-lactamase superfamily"/>
    <property type="match status" value="1"/>
</dbReference>
<dbReference type="InterPro" id="IPR012338">
    <property type="entry name" value="Beta-lactam/transpept-like"/>
</dbReference>
<dbReference type="RefSeq" id="WP_068444936.1">
    <property type="nucleotide sequence ID" value="NZ_CP013862.1"/>
</dbReference>
<evidence type="ECO:0000313" key="2">
    <source>
        <dbReference type="EMBL" id="ALX48779.1"/>
    </source>
</evidence>
<dbReference type="InterPro" id="IPR050491">
    <property type="entry name" value="AmpC-like"/>
</dbReference>
<protein>
    <recommendedName>
        <fullName evidence="1">Beta-lactamase-related domain-containing protein</fullName>
    </recommendedName>
</protein>
<dbReference type="InterPro" id="IPR001466">
    <property type="entry name" value="Beta-lactam-related"/>
</dbReference>
<accession>A0A0U3NPY7</accession>
<dbReference type="KEGG" id="lao:AOX59_09215"/>
<reference evidence="2 3" key="1">
    <citation type="submission" date="2016-01" db="EMBL/GenBank/DDBJ databases">
        <title>Complete genome sequence of strain Lentibacillus amyloliquefaciens LAM0015T isolated from saline sediment.</title>
        <authorList>
            <person name="Wang J.-L."/>
            <person name="He M.-X."/>
        </authorList>
    </citation>
    <scope>NUCLEOTIDE SEQUENCE [LARGE SCALE GENOMIC DNA]</scope>
    <source>
        <strain evidence="2 3">LAM0015</strain>
    </source>
</reference>
<proteinExistence type="predicted"/>